<comment type="caution">
    <text evidence="1">The sequence shown here is derived from an EMBL/GenBank/DDBJ whole genome shotgun (WGS) entry which is preliminary data.</text>
</comment>
<accession>A0AB38PFJ0</accession>
<protein>
    <submittedName>
        <fullName evidence="1">Uncharacterized protein</fullName>
    </submittedName>
</protein>
<dbReference type="AlphaFoldDB" id="A0AB38PFJ0"/>
<dbReference type="Pfam" id="PF06124">
    <property type="entry name" value="DUF960"/>
    <property type="match status" value="1"/>
</dbReference>
<dbReference type="Gene3D" id="3.10.450.150">
    <property type="entry name" value="enterococcus faecalis protein"/>
    <property type="match status" value="1"/>
</dbReference>
<reference evidence="1 2" key="1">
    <citation type="submission" date="2019-07" db="EMBL/GenBank/DDBJ databases">
        <title>Genome Sequencing and Assembly of Staphylococcus haemolyticus SDA2.</title>
        <authorList>
            <person name="Emmons C.B."/>
            <person name="Park C."/>
            <person name="Sevigny J.L."/>
            <person name="Andam C."/>
        </authorList>
    </citation>
    <scope>NUCLEOTIDE SEQUENCE [LARGE SCALE GENOMIC DNA]</scope>
    <source>
        <strain evidence="1 2">SDA2</strain>
    </source>
</reference>
<evidence type="ECO:0000313" key="1">
    <source>
        <dbReference type="EMBL" id="TRL77394.1"/>
    </source>
</evidence>
<evidence type="ECO:0000313" key="2">
    <source>
        <dbReference type="Proteomes" id="UP000316594"/>
    </source>
</evidence>
<dbReference type="InterPro" id="IPR009303">
    <property type="entry name" value="DUF960"/>
</dbReference>
<sequence>MNKYITRGIANRLPISLQKQLWQLVSERENEQSKELEAIDYFHIFQFNMHNDQLYIKHKQERPEYIKTHKANYSKAINLSKNVFS</sequence>
<dbReference type="Proteomes" id="UP000316594">
    <property type="component" value="Unassembled WGS sequence"/>
</dbReference>
<organism evidence="1 2">
    <name type="scientific">Staphylococcus haemolyticus</name>
    <dbReference type="NCBI Taxonomy" id="1283"/>
    <lineage>
        <taxon>Bacteria</taxon>
        <taxon>Bacillati</taxon>
        <taxon>Bacillota</taxon>
        <taxon>Bacilli</taxon>
        <taxon>Bacillales</taxon>
        <taxon>Staphylococcaceae</taxon>
        <taxon>Staphylococcus</taxon>
    </lineage>
</organism>
<name>A0AB38PFJ0_STAHA</name>
<proteinExistence type="predicted"/>
<gene>
    <name evidence="1" type="ORF">FNL11_07060</name>
</gene>
<dbReference type="EMBL" id="VJMP01000005">
    <property type="protein sequence ID" value="TRL77394.1"/>
    <property type="molecule type" value="Genomic_DNA"/>
</dbReference>